<dbReference type="PANTHER" id="PTHR10039">
    <property type="entry name" value="AMELOGENIN"/>
    <property type="match status" value="1"/>
</dbReference>
<dbReference type="PANTHER" id="PTHR10039:SF14">
    <property type="entry name" value="NACHT DOMAIN-CONTAINING PROTEIN"/>
    <property type="match status" value="1"/>
</dbReference>
<evidence type="ECO:0000256" key="1">
    <source>
        <dbReference type="ARBA" id="ARBA00022737"/>
    </source>
</evidence>
<evidence type="ECO:0000259" key="4">
    <source>
        <dbReference type="Pfam" id="PF17100"/>
    </source>
</evidence>
<dbReference type="Pfam" id="PF12796">
    <property type="entry name" value="Ank_2"/>
    <property type="match status" value="1"/>
</dbReference>
<dbReference type="PROSITE" id="PS50297">
    <property type="entry name" value="ANK_REP_REGION"/>
    <property type="match status" value="1"/>
</dbReference>
<comment type="caution">
    <text evidence="6">The sequence shown here is derived from an EMBL/GenBank/DDBJ whole genome shotgun (WGS) entry which is preliminary data.</text>
</comment>
<dbReference type="SUPFAM" id="SSF48403">
    <property type="entry name" value="Ankyrin repeat"/>
    <property type="match status" value="1"/>
</dbReference>
<dbReference type="Pfam" id="PF24883">
    <property type="entry name" value="NPHP3_N"/>
    <property type="match status" value="1"/>
</dbReference>
<dbReference type="Pfam" id="PF17100">
    <property type="entry name" value="NACHT_N"/>
    <property type="match status" value="1"/>
</dbReference>
<name>A0A430M1I9_9HYPO</name>
<reference evidence="6 7" key="1">
    <citation type="submission" date="2017-06" db="EMBL/GenBank/DDBJ databases">
        <title>Comparative genomic analysis of Ambrosia Fusariam Clade fungi.</title>
        <authorList>
            <person name="Stajich J.E."/>
            <person name="Carrillo J."/>
            <person name="Kijimoto T."/>
            <person name="Eskalen A."/>
            <person name="O'Donnell K."/>
            <person name="Kasson M."/>
        </authorList>
    </citation>
    <scope>NUCLEOTIDE SEQUENCE [LARGE SCALE GENOMIC DNA]</scope>
    <source>
        <strain evidence="6 7">UCR1854</strain>
    </source>
</reference>
<dbReference type="InterPro" id="IPR036770">
    <property type="entry name" value="Ankyrin_rpt-contain_sf"/>
</dbReference>
<feature type="domain" description="NWD NACHT-NTPase N-terminal" evidence="4">
    <location>
        <begin position="24"/>
        <end position="229"/>
    </location>
</feature>
<dbReference type="SMART" id="SM00248">
    <property type="entry name" value="ANK"/>
    <property type="match status" value="3"/>
</dbReference>
<organism evidence="6 7">
    <name type="scientific">Fusarium euwallaceae</name>
    <dbReference type="NCBI Taxonomy" id="1147111"/>
    <lineage>
        <taxon>Eukaryota</taxon>
        <taxon>Fungi</taxon>
        <taxon>Dikarya</taxon>
        <taxon>Ascomycota</taxon>
        <taxon>Pezizomycotina</taxon>
        <taxon>Sordariomycetes</taxon>
        <taxon>Hypocreomycetidae</taxon>
        <taxon>Hypocreales</taxon>
        <taxon>Nectriaceae</taxon>
        <taxon>Fusarium</taxon>
        <taxon>Fusarium solani species complex</taxon>
    </lineage>
</organism>
<dbReference type="InterPro" id="IPR055530">
    <property type="entry name" value="DUF7104"/>
</dbReference>
<dbReference type="Gene3D" id="1.25.40.20">
    <property type="entry name" value="Ankyrin repeat-containing domain"/>
    <property type="match status" value="1"/>
</dbReference>
<dbReference type="InterPro" id="IPR056884">
    <property type="entry name" value="NPHP3-like_N"/>
</dbReference>
<accession>A0A430M1I9</accession>
<dbReference type="InterPro" id="IPR002110">
    <property type="entry name" value="Ankyrin_rpt"/>
</dbReference>
<dbReference type="EMBL" id="MIKF01000036">
    <property type="protein sequence ID" value="RTE81741.1"/>
    <property type="molecule type" value="Genomic_DNA"/>
</dbReference>
<evidence type="ECO:0000259" key="5">
    <source>
        <dbReference type="Pfam" id="PF24883"/>
    </source>
</evidence>
<feature type="repeat" description="ANK" evidence="2">
    <location>
        <begin position="776"/>
        <end position="805"/>
    </location>
</feature>
<protein>
    <submittedName>
        <fullName evidence="6">Uncharacterized protein</fullName>
    </submittedName>
</protein>
<keyword evidence="7" id="KW-1185">Reference proteome</keyword>
<keyword evidence="2" id="KW-0040">ANK repeat</keyword>
<evidence type="ECO:0000256" key="2">
    <source>
        <dbReference type="PROSITE-ProRule" id="PRU00023"/>
    </source>
</evidence>
<evidence type="ECO:0000256" key="3">
    <source>
        <dbReference type="SAM" id="MobiDB-lite"/>
    </source>
</evidence>
<dbReference type="Pfam" id="PF23397">
    <property type="entry name" value="DUF7104"/>
    <property type="match status" value="4"/>
</dbReference>
<dbReference type="AlphaFoldDB" id="A0A430M1I9"/>
<sequence length="1048" mass="117741">MATPSVGSASQNDSASRKPQDMGDLWELAYQRLKRSEQTKDLVEAYEAFLLQKYLLSTKPNDPPPTTEMVKAVVSQLTEKRDENKWQFNLLSMKVVVREHTEKLLRFVAWADTIVKAAISTQPYAALAWSAGTMLIPLAQDEMGKHEKMIEGLTVINDIQLYWKLGQETYFQASKDSTNQQLVDALVEVYSNIFKYQISAILHLAKSQFKRALAALSLDWTGQAEAIRNLSTRCNSKMHLAQHRQNQDNAEALQKQIDASVDVLGRILESLRLDRTETRKYEEDSAKSALLQNLVSSPTDDGDRMPIASTTCYFFFKHGLSDRNNATSAMAAILHQLFSHDPSGKLINIALPYYKICDKGQSNDLGKLWQIFVECVRSPEAGHVVCVLDALDECTQDREELVGKIKQFCREQQATDERRVKFFITCRPYDHILDLLASRSGDVPTTSFRVNKKSADIRRDIDRFIDHQIRSSDVGKRLSSSDKDLVSQKLISMENRTYLWVKLIFDEILAKRSFYSKSSKIDKSLISGLPKSVGEAYEEILSRNEDEEETELLLRIVLAAERPLNLDEANYALTLASAEPKGFASHKKLVGDCWPSGSIQSIIENICGLFISVYDSKLYFIHQTAESFLVSREPKGKWKGRFNKESAHGTLGLCCVRYLNLMRSIPTEKIGDSNRGWKPGPFVDYCAANWTSHFTSLGELSALMREESRKVWGTPDELCQWWIPVWRSHNVSAADGNFWRGTPDLTLVSYFGLLPLVHDILGEADADLKHVSYIGTPLQAAASQGHDNVVRFLLDKGADANLGGGEYLTPLIAASVGGHENVVRTLLMKKHGVNVNFTDGYWGNALERALRRAANMELIDCFLRERDDCDITENTVMAAVQGQQAAQAVKALLEYRREAIKITENVISAAEDSGSEALELLLREIPHTLEINDRVAESLFRSFDANIVRLVFEQRPGEIEITDKLLAAAAGNFAGISTLEWLLDEHGQKVTVTKRILISAAENIFHGFDVFAMLLEKRPDEIKMTASVIRAAQGNDYWGKQILELASC</sequence>
<feature type="compositionally biased region" description="Polar residues" evidence="3">
    <location>
        <begin position="1"/>
        <end position="14"/>
    </location>
</feature>
<feature type="domain" description="Nephrocystin 3-like N-terminal" evidence="5">
    <location>
        <begin position="287"/>
        <end position="427"/>
    </location>
</feature>
<dbReference type="Proteomes" id="UP000287124">
    <property type="component" value="Unassembled WGS sequence"/>
</dbReference>
<gene>
    <name evidence="6" type="ORF">BHE90_003779</name>
</gene>
<keyword evidence="1" id="KW-0677">Repeat</keyword>
<evidence type="ECO:0000313" key="7">
    <source>
        <dbReference type="Proteomes" id="UP000287124"/>
    </source>
</evidence>
<proteinExistence type="predicted"/>
<dbReference type="InterPro" id="IPR031359">
    <property type="entry name" value="NACHT_N"/>
</dbReference>
<evidence type="ECO:0000313" key="6">
    <source>
        <dbReference type="EMBL" id="RTE81741.1"/>
    </source>
</evidence>
<feature type="region of interest" description="Disordered" evidence="3">
    <location>
        <begin position="1"/>
        <end position="20"/>
    </location>
</feature>
<dbReference type="PROSITE" id="PS50088">
    <property type="entry name" value="ANK_REPEAT"/>
    <property type="match status" value="1"/>
</dbReference>